<reference evidence="2 3" key="1">
    <citation type="submission" date="2018-09" db="EMBL/GenBank/DDBJ databases">
        <title>Genomic investigation of the strawberry pathogen Phytophthora fragariae indicates pathogenicity is determined by transcriptional variation in three key races.</title>
        <authorList>
            <person name="Adams T.M."/>
            <person name="Armitage A.D."/>
            <person name="Sobczyk M.K."/>
            <person name="Bates H.J."/>
            <person name="Dunwell J.M."/>
            <person name="Nellist C.F."/>
            <person name="Harrison R.J."/>
        </authorList>
    </citation>
    <scope>NUCLEOTIDE SEQUENCE [LARGE SCALE GENOMIC DNA]</scope>
    <source>
        <strain evidence="2 3">NOV-77</strain>
    </source>
</reference>
<gene>
    <name evidence="2" type="ORF">PF008_g26882</name>
</gene>
<name>A0A6G0QGD1_9STRA</name>
<dbReference type="EMBL" id="QXFY01003393">
    <property type="protein sequence ID" value="KAE9285580.1"/>
    <property type="molecule type" value="Genomic_DNA"/>
</dbReference>
<sequence length="116" mass="12614">NRPIFERPLTAADVSSSPSSGCSPRWRQSSLPPSLLVTNLLHFDRFVNAAKICAEAKIQAAEKEAAKIPAKAEAEGESAEFLVAKREYDYKQKKLVVETSLLEAVPLVVSGKMATN</sequence>
<protein>
    <recommendedName>
        <fullName evidence="4">Prohibitin</fullName>
    </recommendedName>
</protein>
<accession>A0A6G0QGD1</accession>
<feature type="region of interest" description="Disordered" evidence="1">
    <location>
        <begin position="1"/>
        <end position="28"/>
    </location>
</feature>
<evidence type="ECO:0000313" key="3">
    <source>
        <dbReference type="Proteomes" id="UP000486351"/>
    </source>
</evidence>
<proteinExistence type="predicted"/>
<dbReference type="AlphaFoldDB" id="A0A6G0QGD1"/>
<evidence type="ECO:0000313" key="2">
    <source>
        <dbReference type="EMBL" id="KAE9285580.1"/>
    </source>
</evidence>
<comment type="caution">
    <text evidence="2">The sequence shown here is derived from an EMBL/GenBank/DDBJ whole genome shotgun (WGS) entry which is preliminary data.</text>
</comment>
<organism evidence="2 3">
    <name type="scientific">Phytophthora fragariae</name>
    <dbReference type="NCBI Taxonomy" id="53985"/>
    <lineage>
        <taxon>Eukaryota</taxon>
        <taxon>Sar</taxon>
        <taxon>Stramenopiles</taxon>
        <taxon>Oomycota</taxon>
        <taxon>Peronosporomycetes</taxon>
        <taxon>Peronosporales</taxon>
        <taxon>Peronosporaceae</taxon>
        <taxon>Phytophthora</taxon>
    </lineage>
</organism>
<evidence type="ECO:0008006" key="4">
    <source>
        <dbReference type="Google" id="ProtNLM"/>
    </source>
</evidence>
<evidence type="ECO:0000256" key="1">
    <source>
        <dbReference type="SAM" id="MobiDB-lite"/>
    </source>
</evidence>
<feature type="compositionally biased region" description="Low complexity" evidence="1">
    <location>
        <begin position="15"/>
        <end position="24"/>
    </location>
</feature>
<dbReference type="Proteomes" id="UP000486351">
    <property type="component" value="Unassembled WGS sequence"/>
</dbReference>
<feature type="non-terminal residue" evidence="2">
    <location>
        <position position="1"/>
    </location>
</feature>